<evidence type="ECO:0000256" key="1">
    <source>
        <dbReference type="ARBA" id="ARBA00004651"/>
    </source>
</evidence>
<feature type="transmembrane region" description="Helical" evidence="7">
    <location>
        <begin position="12"/>
        <end position="33"/>
    </location>
</feature>
<keyword evidence="10" id="KW-1185">Reference proteome</keyword>
<dbReference type="InterPro" id="IPR035906">
    <property type="entry name" value="MetI-like_sf"/>
</dbReference>
<sequence>MSHSTRYVLSRIAQAVVTLVLVYIVVFVIVTLLPGDPVASRLSNPEYGYSKEEIGEMLVYFKLDQPASTQLLSALGRLAHGDLGLSYASNLPVSRLLWSGVPATLQLAGTAFAIAVLFAFVIAVGAFYLPNKFGGGLLRAFPSLFASVPNFLIGLVVINVFSFQLGLFTLSDFRSADALIYPAVTLAIPASAPIAQIFLSAIDAARSEQYATVAIAKGIGRFELLARHLVPNAALPTLTITAVIVGDLLGGSIITEAVFGRTGVGTVVQKAVSEQDVPVLQAAVVLAAALFLAVNLAVDLIYPVLDPRLRATEAAR</sequence>
<evidence type="ECO:0000256" key="6">
    <source>
        <dbReference type="ARBA" id="ARBA00023136"/>
    </source>
</evidence>
<dbReference type="Gene3D" id="1.10.3720.10">
    <property type="entry name" value="MetI-like"/>
    <property type="match status" value="1"/>
</dbReference>
<comment type="similarity">
    <text evidence="7">Belongs to the binding-protein-dependent transport system permease family.</text>
</comment>
<keyword evidence="4 7" id="KW-0812">Transmembrane</keyword>
<protein>
    <submittedName>
        <fullName evidence="9">ABC transporter permease</fullName>
    </submittedName>
</protein>
<organism evidence="9 10">
    <name type="scientific">Nocardia callitridis</name>
    <dbReference type="NCBI Taxonomy" id="648753"/>
    <lineage>
        <taxon>Bacteria</taxon>
        <taxon>Bacillati</taxon>
        <taxon>Actinomycetota</taxon>
        <taxon>Actinomycetes</taxon>
        <taxon>Mycobacteriales</taxon>
        <taxon>Nocardiaceae</taxon>
        <taxon>Nocardia</taxon>
    </lineage>
</organism>
<evidence type="ECO:0000256" key="3">
    <source>
        <dbReference type="ARBA" id="ARBA00022475"/>
    </source>
</evidence>
<keyword evidence="2 7" id="KW-0813">Transport</keyword>
<dbReference type="CDD" id="cd06261">
    <property type="entry name" value="TM_PBP2"/>
    <property type="match status" value="1"/>
</dbReference>
<dbReference type="InterPro" id="IPR000515">
    <property type="entry name" value="MetI-like"/>
</dbReference>
<dbReference type="Pfam" id="PF00528">
    <property type="entry name" value="BPD_transp_1"/>
    <property type="match status" value="1"/>
</dbReference>
<keyword evidence="6 7" id="KW-0472">Membrane</keyword>
<evidence type="ECO:0000313" key="10">
    <source>
        <dbReference type="Proteomes" id="UP001500603"/>
    </source>
</evidence>
<evidence type="ECO:0000256" key="5">
    <source>
        <dbReference type="ARBA" id="ARBA00022989"/>
    </source>
</evidence>
<name>A0ABP9KAS6_9NOCA</name>
<evidence type="ECO:0000256" key="2">
    <source>
        <dbReference type="ARBA" id="ARBA00022448"/>
    </source>
</evidence>
<comment type="subcellular location">
    <subcellularLocation>
        <location evidence="1 7">Cell membrane</location>
        <topology evidence="1 7">Multi-pass membrane protein</topology>
    </subcellularLocation>
</comment>
<evidence type="ECO:0000256" key="7">
    <source>
        <dbReference type="RuleBase" id="RU363032"/>
    </source>
</evidence>
<evidence type="ECO:0000313" key="9">
    <source>
        <dbReference type="EMBL" id="GAA5052472.1"/>
    </source>
</evidence>
<dbReference type="PANTHER" id="PTHR43163">
    <property type="entry name" value="DIPEPTIDE TRANSPORT SYSTEM PERMEASE PROTEIN DPPB-RELATED"/>
    <property type="match status" value="1"/>
</dbReference>
<comment type="caution">
    <text evidence="9">The sequence shown here is derived from an EMBL/GenBank/DDBJ whole genome shotgun (WGS) entry which is preliminary data.</text>
</comment>
<keyword evidence="3" id="KW-1003">Cell membrane</keyword>
<feature type="transmembrane region" description="Helical" evidence="7">
    <location>
        <begin position="233"/>
        <end position="259"/>
    </location>
</feature>
<accession>A0ABP9KAS6</accession>
<feature type="transmembrane region" description="Helical" evidence="7">
    <location>
        <begin position="179"/>
        <end position="199"/>
    </location>
</feature>
<feature type="transmembrane region" description="Helical" evidence="7">
    <location>
        <begin position="105"/>
        <end position="129"/>
    </location>
</feature>
<feature type="domain" description="ABC transmembrane type-1" evidence="8">
    <location>
        <begin position="101"/>
        <end position="302"/>
    </location>
</feature>
<evidence type="ECO:0000259" key="8">
    <source>
        <dbReference type="PROSITE" id="PS50928"/>
    </source>
</evidence>
<dbReference type="SUPFAM" id="SSF161098">
    <property type="entry name" value="MetI-like"/>
    <property type="match status" value="1"/>
</dbReference>
<gene>
    <name evidence="9" type="ORF">GCM10023318_25140</name>
</gene>
<dbReference type="PROSITE" id="PS50928">
    <property type="entry name" value="ABC_TM1"/>
    <property type="match status" value="1"/>
</dbReference>
<dbReference type="EMBL" id="BAABJM010000002">
    <property type="protein sequence ID" value="GAA5052472.1"/>
    <property type="molecule type" value="Genomic_DNA"/>
</dbReference>
<proteinExistence type="inferred from homology"/>
<dbReference type="Proteomes" id="UP001500603">
    <property type="component" value="Unassembled WGS sequence"/>
</dbReference>
<feature type="transmembrane region" description="Helical" evidence="7">
    <location>
        <begin position="141"/>
        <end position="167"/>
    </location>
</feature>
<keyword evidence="5 7" id="KW-1133">Transmembrane helix</keyword>
<dbReference type="RefSeq" id="WP_345495467.1">
    <property type="nucleotide sequence ID" value="NZ_BAABJM010000002.1"/>
</dbReference>
<evidence type="ECO:0000256" key="4">
    <source>
        <dbReference type="ARBA" id="ARBA00022692"/>
    </source>
</evidence>
<feature type="transmembrane region" description="Helical" evidence="7">
    <location>
        <begin position="279"/>
        <end position="302"/>
    </location>
</feature>
<reference evidence="10" key="1">
    <citation type="journal article" date="2019" name="Int. J. Syst. Evol. Microbiol.">
        <title>The Global Catalogue of Microorganisms (GCM) 10K type strain sequencing project: providing services to taxonomists for standard genome sequencing and annotation.</title>
        <authorList>
            <consortium name="The Broad Institute Genomics Platform"/>
            <consortium name="The Broad Institute Genome Sequencing Center for Infectious Disease"/>
            <person name="Wu L."/>
            <person name="Ma J."/>
        </authorList>
    </citation>
    <scope>NUCLEOTIDE SEQUENCE [LARGE SCALE GENOMIC DNA]</scope>
    <source>
        <strain evidence="10">JCM 18298</strain>
    </source>
</reference>
<dbReference type="PANTHER" id="PTHR43163:SF6">
    <property type="entry name" value="DIPEPTIDE TRANSPORT SYSTEM PERMEASE PROTEIN DPPB-RELATED"/>
    <property type="match status" value="1"/>
</dbReference>